<dbReference type="InterPro" id="IPR020846">
    <property type="entry name" value="MFS_dom"/>
</dbReference>
<proteinExistence type="predicted"/>
<evidence type="ECO:0000256" key="1">
    <source>
        <dbReference type="ARBA" id="ARBA00004141"/>
    </source>
</evidence>
<dbReference type="Pfam" id="PF07690">
    <property type="entry name" value="MFS_1"/>
    <property type="match status" value="1"/>
</dbReference>
<reference evidence="7" key="1">
    <citation type="journal article" date="2012" name="J. Microbiol. Biotechnol.">
        <title>Ramlibacter ginsenosidimutans sp. nov., with ginsenoside-converting activity.</title>
        <authorList>
            <person name="Wang L."/>
            <person name="An D.S."/>
            <person name="Kim S.G."/>
            <person name="Jin F.X."/>
            <person name="Kim S.C."/>
            <person name="Lee S.T."/>
            <person name="Im W.T."/>
        </authorList>
    </citation>
    <scope>NUCLEOTIDE SEQUENCE</scope>
    <source>
        <strain evidence="7">KACC 17527</strain>
    </source>
</reference>
<dbReference type="AlphaFoldDB" id="A0A934TUR8"/>
<dbReference type="Gene3D" id="1.20.1250.20">
    <property type="entry name" value="MFS general substrate transporter like domains"/>
    <property type="match status" value="1"/>
</dbReference>
<evidence type="ECO:0000256" key="2">
    <source>
        <dbReference type="ARBA" id="ARBA00022692"/>
    </source>
</evidence>
<reference evidence="7" key="2">
    <citation type="submission" date="2021-01" db="EMBL/GenBank/DDBJ databases">
        <authorList>
            <person name="Kang M."/>
        </authorList>
    </citation>
    <scope>NUCLEOTIDE SEQUENCE</scope>
    <source>
        <strain evidence="7">KACC 17527</strain>
    </source>
</reference>
<keyword evidence="8" id="KW-1185">Reference proteome</keyword>
<protein>
    <submittedName>
        <fullName evidence="7">MFS transporter</fullName>
    </submittedName>
</protein>
<evidence type="ECO:0000259" key="6">
    <source>
        <dbReference type="PROSITE" id="PS50850"/>
    </source>
</evidence>
<dbReference type="InterPro" id="IPR036259">
    <property type="entry name" value="MFS_trans_sf"/>
</dbReference>
<accession>A0A934TUR8</accession>
<feature type="transmembrane region" description="Helical" evidence="5">
    <location>
        <begin position="106"/>
        <end position="124"/>
    </location>
</feature>
<keyword evidence="3 5" id="KW-1133">Transmembrane helix</keyword>
<feature type="transmembrane region" description="Helical" evidence="5">
    <location>
        <begin position="50"/>
        <end position="69"/>
    </location>
</feature>
<dbReference type="GO" id="GO:0022857">
    <property type="term" value="F:transmembrane transporter activity"/>
    <property type="evidence" value="ECO:0007669"/>
    <property type="project" value="InterPro"/>
</dbReference>
<keyword evidence="2 5" id="KW-0812">Transmembrane</keyword>
<dbReference type="SUPFAM" id="SSF103473">
    <property type="entry name" value="MFS general substrate transporter"/>
    <property type="match status" value="1"/>
</dbReference>
<comment type="subcellular location">
    <subcellularLocation>
        <location evidence="1">Membrane</location>
        <topology evidence="1">Multi-pass membrane protein</topology>
    </subcellularLocation>
</comment>
<evidence type="ECO:0000256" key="3">
    <source>
        <dbReference type="ARBA" id="ARBA00022989"/>
    </source>
</evidence>
<evidence type="ECO:0000256" key="5">
    <source>
        <dbReference type="SAM" id="Phobius"/>
    </source>
</evidence>
<sequence>MARGRRTRGGRQRALWLYLRRSAAQDEPLIDFGILRFATYRISVVGGMPLRVAIGAAPFLLPLLFQLGLGMTPLAAGLLMLASALGALGSRTLVTAAVARFGYRQLLIVAALITSSAQALYALFTPGTPHLLIAAVLLVSGACHAAVLVILATIGYGEIPRKRMGHATALATMGQQFSVALGVALAASLLEAMHGLHAQGAAPLAIADFRVPLLAMAAMPFLSVLAFVRLTRGDALHAVHPPA</sequence>
<dbReference type="InterPro" id="IPR011701">
    <property type="entry name" value="MFS"/>
</dbReference>
<evidence type="ECO:0000313" key="7">
    <source>
        <dbReference type="EMBL" id="MBK6007979.1"/>
    </source>
</evidence>
<gene>
    <name evidence="7" type="ORF">JJB11_17910</name>
</gene>
<dbReference type="RefSeq" id="WP_201174485.1">
    <property type="nucleotide sequence ID" value="NZ_JAEPWM010000008.1"/>
</dbReference>
<organism evidence="7 8">
    <name type="scientific">Ramlibacter ginsenosidimutans</name>
    <dbReference type="NCBI Taxonomy" id="502333"/>
    <lineage>
        <taxon>Bacteria</taxon>
        <taxon>Pseudomonadati</taxon>
        <taxon>Pseudomonadota</taxon>
        <taxon>Betaproteobacteria</taxon>
        <taxon>Burkholderiales</taxon>
        <taxon>Comamonadaceae</taxon>
        <taxon>Ramlibacter</taxon>
    </lineage>
</organism>
<feature type="transmembrane region" description="Helical" evidence="5">
    <location>
        <begin position="75"/>
        <end position="94"/>
    </location>
</feature>
<feature type="transmembrane region" description="Helical" evidence="5">
    <location>
        <begin position="177"/>
        <end position="197"/>
    </location>
</feature>
<evidence type="ECO:0000256" key="4">
    <source>
        <dbReference type="ARBA" id="ARBA00023136"/>
    </source>
</evidence>
<dbReference type="GO" id="GO:0005886">
    <property type="term" value="C:plasma membrane"/>
    <property type="evidence" value="ECO:0007669"/>
    <property type="project" value="TreeGrafter"/>
</dbReference>
<dbReference type="EMBL" id="JAEPWM010000008">
    <property type="protein sequence ID" value="MBK6007979.1"/>
    <property type="molecule type" value="Genomic_DNA"/>
</dbReference>
<feature type="transmembrane region" description="Helical" evidence="5">
    <location>
        <begin position="130"/>
        <end position="156"/>
    </location>
</feature>
<name>A0A934TUR8_9BURK</name>
<feature type="domain" description="Major facilitator superfamily (MFS) profile" evidence="6">
    <location>
        <begin position="35"/>
        <end position="243"/>
    </location>
</feature>
<dbReference type="PROSITE" id="PS50850">
    <property type="entry name" value="MFS"/>
    <property type="match status" value="1"/>
</dbReference>
<dbReference type="PANTHER" id="PTHR23501:SF1">
    <property type="entry name" value="TRANSPORT PROTEIN HSRA-RELATED"/>
    <property type="match status" value="1"/>
</dbReference>
<keyword evidence="4 5" id="KW-0472">Membrane</keyword>
<comment type="caution">
    <text evidence="7">The sequence shown here is derived from an EMBL/GenBank/DDBJ whole genome shotgun (WGS) entry which is preliminary data.</text>
</comment>
<feature type="transmembrane region" description="Helical" evidence="5">
    <location>
        <begin position="209"/>
        <end position="228"/>
    </location>
</feature>
<dbReference type="PANTHER" id="PTHR23501">
    <property type="entry name" value="MAJOR FACILITATOR SUPERFAMILY"/>
    <property type="match status" value="1"/>
</dbReference>
<evidence type="ECO:0000313" key="8">
    <source>
        <dbReference type="Proteomes" id="UP000630528"/>
    </source>
</evidence>
<dbReference type="Proteomes" id="UP000630528">
    <property type="component" value="Unassembled WGS sequence"/>
</dbReference>